<dbReference type="EMBL" id="MF281061">
    <property type="protein sequence ID" value="ASR85005.1"/>
    <property type="molecule type" value="Genomic_DNA"/>
</dbReference>
<keyword evidence="2" id="KW-1185">Reference proteome</keyword>
<accession>A0A222ZKT9</accession>
<organism evidence="1 2">
    <name type="scientific">Mycobacterium phage Ksquared</name>
    <dbReference type="NCBI Taxonomy" id="2015833"/>
    <lineage>
        <taxon>Viruses</taxon>
        <taxon>Duplodnaviria</taxon>
        <taxon>Heunggongvirae</taxon>
        <taxon>Uroviricota</taxon>
        <taxon>Caudoviricetes</taxon>
        <taxon>Pclasvirinae</taxon>
        <taxon>Fishburnevirus</taxon>
        <taxon>Fishburnevirus ksquared</taxon>
    </lineage>
</organism>
<reference evidence="1 2" key="1">
    <citation type="submission" date="2017-06" db="EMBL/GenBank/DDBJ databases">
        <authorList>
            <person name="Doyle E.L."/>
            <person name="Baker A.C."/>
            <person name="Carlstedt H."/>
            <person name="Hurd A."/>
            <person name="Iwata N."/>
            <person name="Kepler C.R."/>
            <person name="Lewis J."/>
            <person name="Luekens K."/>
            <person name="McEntee C."/>
            <person name="Prochaska J."/>
            <person name="Snyder K."/>
            <person name="Ulrich K."/>
            <person name="Stoner T.H."/>
            <person name="Garlena R.A."/>
            <person name="Russell D.A."/>
            <person name="Pope W.H."/>
            <person name="Jacobs-Sera D."/>
            <person name="Hatfull G.F."/>
        </authorList>
    </citation>
    <scope>NUCLEOTIDE SEQUENCE [LARGE SCALE GENOMIC DNA]</scope>
</reference>
<dbReference type="GeneID" id="60336357"/>
<name>A0A222ZKT9_9CAUD</name>
<evidence type="ECO:0000313" key="1">
    <source>
        <dbReference type="EMBL" id="ASR85005.1"/>
    </source>
</evidence>
<gene>
    <name evidence="1" type="primary">76</name>
    <name evidence="1" type="ORF">SEA_KSQUARED_76</name>
</gene>
<dbReference type="Proteomes" id="UP000221333">
    <property type="component" value="Segment"/>
</dbReference>
<evidence type="ECO:0000313" key="2">
    <source>
        <dbReference type="Proteomes" id="UP000221333"/>
    </source>
</evidence>
<dbReference type="KEGG" id="vg:60336357"/>
<sequence length="63" mass="6548">MKITSDLPIAHDDGTLISVQIADGKLYTDTVANLASGANGIQVTQATLQSMQQAAQQAAGLYE</sequence>
<proteinExistence type="predicted"/>
<dbReference type="RefSeq" id="YP_009964644.1">
    <property type="nucleotide sequence ID" value="NC_051732.1"/>
</dbReference>
<protein>
    <submittedName>
        <fullName evidence="1">Uncharacterized protein</fullName>
    </submittedName>
</protein>